<evidence type="ECO:0000256" key="1">
    <source>
        <dbReference type="SAM" id="SignalP"/>
    </source>
</evidence>
<feature type="chain" id="PRO_5032270101" evidence="1">
    <location>
        <begin position="23"/>
        <end position="203"/>
    </location>
</feature>
<accession>A0A839TJ10</accession>
<organism evidence="2 3">
    <name type="scientific">Psychrobacter luti</name>
    <dbReference type="NCBI Taxonomy" id="198481"/>
    <lineage>
        <taxon>Bacteria</taxon>
        <taxon>Pseudomonadati</taxon>
        <taxon>Pseudomonadota</taxon>
        <taxon>Gammaproteobacteria</taxon>
        <taxon>Moraxellales</taxon>
        <taxon>Moraxellaceae</taxon>
        <taxon>Psychrobacter</taxon>
    </lineage>
</organism>
<gene>
    <name evidence="2" type="ORF">FHS24_002501</name>
</gene>
<dbReference type="EMBL" id="JACHXL010000012">
    <property type="protein sequence ID" value="MBB3107965.1"/>
    <property type="molecule type" value="Genomic_DNA"/>
</dbReference>
<protein>
    <submittedName>
        <fullName evidence="2">Uncharacterized protein</fullName>
    </submittedName>
</protein>
<feature type="signal peptide" evidence="1">
    <location>
        <begin position="1"/>
        <end position="22"/>
    </location>
</feature>
<name>A0A839TJ10_9GAMM</name>
<proteinExistence type="predicted"/>
<keyword evidence="1" id="KW-0732">Signal</keyword>
<dbReference type="RefSeq" id="WP_183621404.1">
    <property type="nucleotide sequence ID" value="NZ_CAJHAH010000014.1"/>
</dbReference>
<reference evidence="2 3" key="1">
    <citation type="submission" date="2020-08" db="EMBL/GenBank/DDBJ databases">
        <title>Genomic Encyclopedia of Type Strains, Phase III (KMG-III): the genomes of soil and plant-associated and newly described type strains.</title>
        <authorList>
            <person name="Whitman W."/>
        </authorList>
    </citation>
    <scope>NUCLEOTIDE SEQUENCE [LARGE SCALE GENOMIC DNA]</scope>
    <source>
        <strain evidence="2 3">CECT 5885</strain>
    </source>
</reference>
<dbReference type="AlphaFoldDB" id="A0A839TJ10"/>
<evidence type="ECO:0000313" key="2">
    <source>
        <dbReference type="EMBL" id="MBB3107965.1"/>
    </source>
</evidence>
<dbReference type="Proteomes" id="UP000588111">
    <property type="component" value="Unassembled WGS sequence"/>
</dbReference>
<comment type="caution">
    <text evidence="2">The sequence shown here is derived from an EMBL/GenBank/DDBJ whole genome shotgun (WGS) entry which is preliminary data.</text>
</comment>
<sequence>MKSVFVLSFSLLILSLSSVVEGREPTTFSYAKGDRFIDAMIPNAEDITENFAKAYPDIDQRLEYVFDQFSPIQILDNVGLVKANNEVNKLGYVRKYCGIVMSASLMKDRSSLKPPLVQLVMMTAPFSPIQVTLPFRSSKNMKMDKKTLDYYSNKYGGKVICADKIIVGNLIEGGINYILPHNFDSDKDLIETNHTDKDYIQIF</sequence>
<keyword evidence="3" id="KW-1185">Reference proteome</keyword>
<evidence type="ECO:0000313" key="3">
    <source>
        <dbReference type="Proteomes" id="UP000588111"/>
    </source>
</evidence>